<dbReference type="PANTHER" id="PTHR32467">
    <property type="entry name" value="AP2-LIKE ETHYLENE-RESPONSIVE TRANSCRIPTION FACTOR"/>
    <property type="match status" value="1"/>
</dbReference>
<feature type="domain" description="AP2/ERF" evidence="7">
    <location>
        <begin position="316"/>
        <end position="382"/>
    </location>
</feature>
<evidence type="ECO:0000256" key="1">
    <source>
        <dbReference type="ARBA" id="ARBA00004123"/>
    </source>
</evidence>
<comment type="caution">
    <text evidence="8">The sequence shown here is derived from an EMBL/GenBank/DDBJ whole genome shotgun (WGS) entry which is preliminary data.</text>
</comment>
<dbReference type="SMART" id="SM00380">
    <property type="entry name" value="AP2"/>
    <property type="match status" value="2"/>
</dbReference>
<dbReference type="CDD" id="cd00018">
    <property type="entry name" value="AP2"/>
    <property type="match status" value="2"/>
</dbReference>
<evidence type="ECO:0000256" key="6">
    <source>
        <dbReference type="ARBA" id="ARBA00023242"/>
    </source>
</evidence>
<sequence>MKAMSSNDDNAKNSNTNWLGFSLSSHLNMEVSSNRNHHHQPDSASSAVPTAIPTSFYHPSPHLSYGVYYGVDGEIGCLYSPMPVMPLKSDGSLCIMEELARSQPQATMVTSSTPKLEDFFGGATMGTHHYESNDRETMALSLDSVYYEQNPDHEPDNHNCLHHLQQNSRHQIQAQQLPYYSFRSQEMLLGEEVKETPVSDCHLQLPNLGDNNGMKNWISRNYQTSHPMDHKMIGCMADNGSESGSISALAYRDLQSLSLSMSPGSQSSCVTGSQQISPAVTVCAAMETKKRGPEKVDQKQIVHRKSIDTFGQRTSQYRGVTRHRWTGRYEAHLWDNSCKKEGQSRKGRQVYLGGYDMEEKAARAYDLAALKYWGPSTHINFPLENYQKEIEEMKNMTRQEYVAHLRRKSSGFSRGASMYRGVTRHHQHGRWQARIGRVAGNKDLYLGTFSTQEEAAEAYDIAAIKFRGVNAVTNFDITRYDVERIMASNTLLAGELARRNKDIGSTSDDVANNEPPVLCSNGEVIPSQKNYENAPDWKMILHQSSPQQDHRATFAADNYKTQASSLALESVIGINTVSSIHQPEVEDLAKMGAHLSNASSLVTSLSSSREGSPDRTGSLPMLLAMPPSATSKLFSSPTSNINSWIPPTQLRPAVSLPHVSVFAGWTDA</sequence>
<dbReference type="InterPro" id="IPR036955">
    <property type="entry name" value="AP2/ERF_dom_sf"/>
</dbReference>
<evidence type="ECO:0000256" key="5">
    <source>
        <dbReference type="ARBA" id="ARBA00023163"/>
    </source>
</evidence>
<dbReference type="FunFam" id="3.30.730.10:FF:000003">
    <property type="entry name" value="AP2-like ethylene-responsive transcription factor ANT"/>
    <property type="match status" value="1"/>
</dbReference>
<keyword evidence="2" id="KW-0677">Repeat</keyword>
<comment type="subcellular location">
    <subcellularLocation>
        <location evidence="1">Nucleus</location>
    </subcellularLocation>
</comment>
<reference evidence="8 9" key="1">
    <citation type="submission" date="2021-09" db="EMBL/GenBank/DDBJ databases">
        <title>Genomic insights and catalytic innovation underlie evolution of tropane alkaloids biosynthesis.</title>
        <authorList>
            <person name="Wang Y.-J."/>
            <person name="Tian T."/>
            <person name="Huang J.-P."/>
            <person name="Huang S.-X."/>
        </authorList>
    </citation>
    <scope>NUCLEOTIDE SEQUENCE [LARGE SCALE GENOMIC DNA]</scope>
    <source>
        <strain evidence="8">KIB-2018</strain>
        <tissue evidence="8">Leaf</tissue>
    </source>
</reference>
<evidence type="ECO:0000256" key="4">
    <source>
        <dbReference type="ARBA" id="ARBA00023125"/>
    </source>
</evidence>
<keyword evidence="6" id="KW-0539">Nucleus</keyword>
<accession>A0AAV8THN8</accession>
<feature type="domain" description="AP2/ERF" evidence="7">
    <location>
        <begin position="418"/>
        <end position="476"/>
    </location>
</feature>
<evidence type="ECO:0000313" key="8">
    <source>
        <dbReference type="EMBL" id="KAJ8765483.1"/>
    </source>
</evidence>
<dbReference type="PROSITE" id="PS51032">
    <property type="entry name" value="AP2_ERF"/>
    <property type="match status" value="2"/>
</dbReference>
<evidence type="ECO:0000259" key="7">
    <source>
        <dbReference type="PROSITE" id="PS51032"/>
    </source>
</evidence>
<name>A0AAV8THN8_9ROSI</name>
<gene>
    <name evidence="8" type="ORF">K2173_014605</name>
</gene>
<proteinExistence type="predicted"/>
<dbReference type="InterPro" id="IPR001471">
    <property type="entry name" value="AP2/ERF_dom"/>
</dbReference>
<dbReference type="Gene3D" id="3.30.730.10">
    <property type="entry name" value="AP2/ERF domain"/>
    <property type="match status" value="2"/>
</dbReference>
<evidence type="ECO:0000313" key="9">
    <source>
        <dbReference type="Proteomes" id="UP001159364"/>
    </source>
</evidence>
<dbReference type="SUPFAM" id="SSF54171">
    <property type="entry name" value="DNA-binding domain"/>
    <property type="match status" value="2"/>
</dbReference>
<dbReference type="EMBL" id="JAIWQS010000005">
    <property type="protein sequence ID" value="KAJ8765483.1"/>
    <property type="molecule type" value="Genomic_DNA"/>
</dbReference>
<dbReference type="Pfam" id="PF00847">
    <property type="entry name" value="AP2"/>
    <property type="match status" value="2"/>
</dbReference>
<dbReference type="InterPro" id="IPR016177">
    <property type="entry name" value="DNA-bd_dom_sf"/>
</dbReference>
<dbReference type="PRINTS" id="PR00367">
    <property type="entry name" value="ETHRSPELEMNT"/>
</dbReference>
<dbReference type="PANTHER" id="PTHR32467:SF211">
    <property type="entry name" value="AP2-LIKE ETHYLENE-RESPONSIVE TRANSCRIPTION FACTOR ANT"/>
    <property type="match status" value="1"/>
</dbReference>
<dbReference type="GO" id="GO:0005634">
    <property type="term" value="C:nucleus"/>
    <property type="evidence" value="ECO:0007669"/>
    <property type="project" value="UniProtKB-SubCell"/>
</dbReference>
<dbReference type="AlphaFoldDB" id="A0AAV8THN8"/>
<evidence type="ECO:0000256" key="3">
    <source>
        <dbReference type="ARBA" id="ARBA00023015"/>
    </source>
</evidence>
<keyword evidence="3" id="KW-0805">Transcription regulation</keyword>
<protein>
    <recommendedName>
        <fullName evidence="7">AP2/ERF domain-containing protein</fullName>
    </recommendedName>
</protein>
<keyword evidence="9" id="KW-1185">Reference proteome</keyword>
<dbReference type="GO" id="GO:0003677">
    <property type="term" value="F:DNA binding"/>
    <property type="evidence" value="ECO:0007669"/>
    <property type="project" value="UniProtKB-KW"/>
</dbReference>
<organism evidence="8 9">
    <name type="scientific">Erythroxylum novogranatense</name>
    <dbReference type="NCBI Taxonomy" id="1862640"/>
    <lineage>
        <taxon>Eukaryota</taxon>
        <taxon>Viridiplantae</taxon>
        <taxon>Streptophyta</taxon>
        <taxon>Embryophyta</taxon>
        <taxon>Tracheophyta</taxon>
        <taxon>Spermatophyta</taxon>
        <taxon>Magnoliopsida</taxon>
        <taxon>eudicotyledons</taxon>
        <taxon>Gunneridae</taxon>
        <taxon>Pentapetalae</taxon>
        <taxon>rosids</taxon>
        <taxon>fabids</taxon>
        <taxon>Malpighiales</taxon>
        <taxon>Erythroxylaceae</taxon>
        <taxon>Erythroxylum</taxon>
    </lineage>
</organism>
<dbReference type="FunFam" id="3.30.730.10:FF:000002">
    <property type="entry name" value="AP2-like ethylene-responsive transcription factor"/>
    <property type="match status" value="1"/>
</dbReference>
<dbReference type="GO" id="GO:0003700">
    <property type="term" value="F:DNA-binding transcription factor activity"/>
    <property type="evidence" value="ECO:0007669"/>
    <property type="project" value="InterPro"/>
</dbReference>
<dbReference type="Proteomes" id="UP001159364">
    <property type="component" value="Linkage Group LG05"/>
</dbReference>
<keyword evidence="5" id="KW-0804">Transcription</keyword>
<evidence type="ECO:0000256" key="2">
    <source>
        <dbReference type="ARBA" id="ARBA00022737"/>
    </source>
</evidence>
<keyword evidence="4" id="KW-0238">DNA-binding</keyword>